<feature type="transmembrane region" description="Helical" evidence="1">
    <location>
        <begin position="139"/>
        <end position="160"/>
    </location>
</feature>
<keyword evidence="1" id="KW-0812">Transmembrane</keyword>
<feature type="transmembrane region" description="Helical" evidence="1">
    <location>
        <begin position="315"/>
        <end position="333"/>
    </location>
</feature>
<accession>A0ABT2J1A8</accession>
<feature type="domain" description="Acyltransferase 3" evidence="2">
    <location>
        <begin position="8"/>
        <end position="361"/>
    </location>
</feature>
<reference evidence="3 4" key="1">
    <citation type="submission" date="2021-02" db="EMBL/GenBank/DDBJ databases">
        <title>Actinophytocola xerophila sp. nov., isolated from soil of cotton cropping field.</title>
        <authorList>
            <person name="Huang R."/>
            <person name="Chen X."/>
            <person name="Ge X."/>
            <person name="Liu W."/>
        </authorList>
    </citation>
    <scope>NUCLEOTIDE SEQUENCE [LARGE SCALE GENOMIC DNA]</scope>
    <source>
        <strain evidence="3 4">S1-96</strain>
    </source>
</reference>
<dbReference type="Pfam" id="PF01757">
    <property type="entry name" value="Acyl_transf_3"/>
    <property type="match status" value="1"/>
</dbReference>
<comment type="caution">
    <text evidence="3">The sequence shown here is derived from an EMBL/GenBank/DDBJ whole genome shotgun (WGS) entry which is preliminary data.</text>
</comment>
<dbReference type="InterPro" id="IPR050623">
    <property type="entry name" value="Glucan_succinyl_AcylTrfase"/>
</dbReference>
<gene>
    <name evidence="3" type="ORF">JT362_00750</name>
</gene>
<feature type="transmembrane region" description="Helical" evidence="1">
    <location>
        <begin position="172"/>
        <end position="193"/>
    </location>
</feature>
<name>A0ABT2J1A8_9PSEU</name>
<evidence type="ECO:0000256" key="1">
    <source>
        <dbReference type="SAM" id="Phobius"/>
    </source>
</evidence>
<keyword evidence="1" id="KW-0472">Membrane</keyword>
<sequence>MNGSRLPQVDNVKTALVAWVIGAHALLGYTAVGGWPYDEINEVSFAPGVELVLAALIGPSGLFVIGGFFFLAGLFTPGSLRRKGLRRFSVDRLYRLGLPWAASAFVVWPLTMWLAYRAAGHDGSIWWVMTHRTPLFDAGSLWFAFVLLIFSVVYAVWRTVSPPDEDAVEPGMGLLVVLALGIAVTSFLVRLWFPAKSGQVFDLHLWQWPQCVFMFVLGLICARHGWAAEVPERIRRRATTVAVITICAVPILGIAVGITDLAADLGPFLGGWTWQAAATALVEGILVVSGSLWLLGLAQRHLTQDGKFAEGCARAAFPAFVIQGPVLILLALAMRPIAAPAEVKAPLVAAVSLVGSFWLAWRLVSRSEPARAPRHAQ</sequence>
<keyword evidence="1" id="KW-1133">Transmembrane helix</keyword>
<feature type="transmembrane region" description="Helical" evidence="1">
    <location>
        <begin position="52"/>
        <end position="75"/>
    </location>
</feature>
<feature type="transmembrane region" description="Helical" evidence="1">
    <location>
        <begin position="238"/>
        <end position="259"/>
    </location>
</feature>
<dbReference type="PANTHER" id="PTHR36927:SF4">
    <property type="entry name" value="BLR5718 PROTEIN"/>
    <property type="match status" value="1"/>
</dbReference>
<evidence type="ECO:0000313" key="3">
    <source>
        <dbReference type="EMBL" id="MCT2581648.1"/>
    </source>
</evidence>
<dbReference type="PANTHER" id="PTHR36927">
    <property type="entry name" value="BLR4337 PROTEIN"/>
    <property type="match status" value="1"/>
</dbReference>
<dbReference type="GO" id="GO:0016746">
    <property type="term" value="F:acyltransferase activity"/>
    <property type="evidence" value="ECO:0007669"/>
    <property type="project" value="UniProtKB-KW"/>
</dbReference>
<dbReference type="Proteomes" id="UP001156441">
    <property type="component" value="Unassembled WGS sequence"/>
</dbReference>
<protein>
    <submittedName>
        <fullName evidence="3">Acyltransferase</fullName>
    </submittedName>
</protein>
<feature type="transmembrane region" description="Helical" evidence="1">
    <location>
        <begin position="96"/>
        <end position="119"/>
    </location>
</feature>
<feature type="transmembrane region" description="Helical" evidence="1">
    <location>
        <begin position="271"/>
        <end position="295"/>
    </location>
</feature>
<feature type="transmembrane region" description="Helical" evidence="1">
    <location>
        <begin position="12"/>
        <end position="32"/>
    </location>
</feature>
<feature type="transmembrane region" description="Helical" evidence="1">
    <location>
        <begin position="205"/>
        <end position="226"/>
    </location>
</feature>
<dbReference type="RefSeq" id="WP_260189003.1">
    <property type="nucleotide sequence ID" value="NZ_JAFFZE010000002.1"/>
</dbReference>
<evidence type="ECO:0000313" key="4">
    <source>
        <dbReference type="Proteomes" id="UP001156441"/>
    </source>
</evidence>
<feature type="transmembrane region" description="Helical" evidence="1">
    <location>
        <begin position="345"/>
        <end position="364"/>
    </location>
</feature>
<proteinExistence type="predicted"/>
<evidence type="ECO:0000259" key="2">
    <source>
        <dbReference type="Pfam" id="PF01757"/>
    </source>
</evidence>
<organism evidence="3 4">
    <name type="scientific">Actinophytocola gossypii</name>
    <dbReference type="NCBI Taxonomy" id="2812003"/>
    <lineage>
        <taxon>Bacteria</taxon>
        <taxon>Bacillati</taxon>
        <taxon>Actinomycetota</taxon>
        <taxon>Actinomycetes</taxon>
        <taxon>Pseudonocardiales</taxon>
        <taxon>Pseudonocardiaceae</taxon>
    </lineage>
</organism>
<dbReference type="InterPro" id="IPR002656">
    <property type="entry name" value="Acyl_transf_3_dom"/>
</dbReference>
<keyword evidence="3" id="KW-0808">Transferase</keyword>
<keyword evidence="4" id="KW-1185">Reference proteome</keyword>
<keyword evidence="3" id="KW-0012">Acyltransferase</keyword>
<dbReference type="EMBL" id="JAFFZE010000002">
    <property type="protein sequence ID" value="MCT2581648.1"/>
    <property type="molecule type" value="Genomic_DNA"/>
</dbReference>